<reference evidence="1" key="1">
    <citation type="submission" date="2023-01" db="EMBL/GenBank/DDBJ databases">
        <authorList>
            <person name="Van Ghelder C."/>
            <person name="Rancurel C."/>
        </authorList>
    </citation>
    <scope>NUCLEOTIDE SEQUENCE</scope>
    <source>
        <strain evidence="1">CNCM I-4278</strain>
    </source>
</reference>
<organism evidence="1 2">
    <name type="scientific">Periconia digitata</name>
    <dbReference type="NCBI Taxonomy" id="1303443"/>
    <lineage>
        <taxon>Eukaryota</taxon>
        <taxon>Fungi</taxon>
        <taxon>Dikarya</taxon>
        <taxon>Ascomycota</taxon>
        <taxon>Pezizomycotina</taxon>
        <taxon>Dothideomycetes</taxon>
        <taxon>Pleosporomycetidae</taxon>
        <taxon>Pleosporales</taxon>
        <taxon>Massarineae</taxon>
        <taxon>Periconiaceae</taxon>
        <taxon>Periconia</taxon>
    </lineage>
</organism>
<evidence type="ECO:0000313" key="2">
    <source>
        <dbReference type="Proteomes" id="UP001152607"/>
    </source>
</evidence>
<accession>A0A9W4U9E3</accession>
<proteinExistence type="predicted"/>
<comment type="caution">
    <text evidence="1">The sequence shown here is derived from an EMBL/GenBank/DDBJ whole genome shotgun (WGS) entry which is preliminary data.</text>
</comment>
<dbReference type="AlphaFoldDB" id="A0A9W4U9E3"/>
<dbReference type="EMBL" id="CAOQHR010000003">
    <property type="protein sequence ID" value="CAI6332045.1"/>
    <property type="molecule type" value="Genomic_DNA"/>
</dbReference>
<keyword evidence="2" id="KW-1185">Reference proteome</keyword>
<sequence>MHIYVYTHYDSIAQYSARTTCGDCYNHTVTPSLVQSCVLAQVVVVLGEALRTSRRRLNWNYCWPTVDPVDGRPLSRLPAAKATPHRRPRYMSSIIHNCSILGYFGRIWLIRRQ</sequence>
<dbReference type="Proteomes" id="UP001152607">
    <property type="component" value="Unassembled WGS sequence"/>
</dbReference>
<gene>
    <name evidence="1" type="ORF">PDIGIT_LOCUS5074</name>
</gene>
<name>A0A9W4U9E3_9PLEO</name>
<protein>
    <submittedName>
        <fullName evidence="1">Uncharacterized protein</fullName>
    </submittedName>
</protein>
<evidence type="ECO:0000313" key="1">
    <source>
        <dbReference type="EMBL" id="CAI6332045.1"/>
    </source>
</evidence>